<dbReference type="CDD" id="cd03784">
    <property type="entry name" value="GT1_Gtf-like"/>
    <property type="match status" value="1"/>
</dbReference>
<protein>
    <submittedName>
        <fullName evidence="3">UDP-glycosyltransferase</fullName>
    </submittedName>
</protein>
<dbReference type="InterPro" id="IPR002213">
    <property type="entry name" value="UDP_glucos_trans"/>
</dbReference>
<name>A0AAN0LM54_9ACAR</name>
<dbReference type="InterPro" id="IPR050426">
    <property type="entry name" value="Glycosyltransferase_28"/>
</dbReference>
<sequence length="432" mass="50489">MSEKKKIAFYAFLSSGHINFCSAIASTLLNNYPDKIEVYFFTDSSWAEKIAKIDSRYKFEIYEYEKKEQKDFINNLVSRIEPLLLLPNIDKIKELFKSFKQNADYFYYIDEEVSKLIKKLKPDFLLCDMLSHLPAMAECKIPYSFIISTNPLVLDVEDLPLLGLEYGTDEKQKIKAARTELKEMRQNTIKNLEEIFTKRNVIYDYKYPLNVPRSDYLTFYTYPKELDYFDDEFRKEYKILQVDSPIVSSRLPKPFELPDQFAKLPGKIIYVSLGSLFSLYHVKLQKLIDALSELPYKYIVSKGPFGDKLKFPNDCFIGENFVDQLAVLQVVDMMIAHGGNNTFTECFYFGVPALIFPVMGDQINNAKRIEETGFGYQMDLMNYTVEELKDKIEKIFSDESLIKKIKKVGERIRKENSLEKAVKTFYESLKNI</sequence>
<dbReference type="GO" id="GO:0016758">
    <property type="term" value="F:hexosyltransferase activity"/>
    <property type="evidence" value="ECO:0007669"/>
    <property type="project" value="InterPro"/>
</dbReference>
<dbReference type="InterPro" id="IPR007235">
    <property type="entry name" value="Glyco_trans_28_C"/>
</dbReference>
<gene>
    <name evidence="3" type="primary">UGT</name>
</gene>
<dbReference type="Gene3D" id="3.40.50.2000">
    <property type="entry name" value="Glycogen Phosphorylase B"/>
    <property type="match status" value="2"/>
</dbReference>
<evidence type="ECO:0000259" key="2">
    <source>
        <dbReference type="Pfam" id="PF04101"/>
    </source>
</evidence>
<evidence type="ECO:0000313" key="3">
    <source>
        <dbReference type="EMBL" id="WRV65890.1"/>
    </source>
</evidence>
<dbReference type="Pfam" id="PF04101">
    <property type="entry name" value="Glyco_tran_28_C"/>
    <property type="match status" value="1"/>
</dbReference>
<accession>A0AAN0LM54</accession>
<organism evidence="3">
    <name type="scientific">Polyphagotarsonemus latus</name>
    <dbReference type="NCBI Taxonomy" id="1204166"/>
    <lineage>
        <taxon>Eukaryota</taxon>
        <taxon>Metazoa</taxon>
        <taxon>Ecdysozoa</taxon>
        <taxon>Arthropoda</taxon>
        <taxon>Chelicerata</taxon>
        <taxon>Arachnida</taxon>
        <taxon>Acari</taxon>
        <taxon>Acariformes</taxon>
        <taxon>Trombidiformes</taxon>
        <taxon>Prostigmata</taxon>
        <taxon>Eleutherengona</taxon>
        <taxon>Heterostigmata</taxon>
        <taxon>Tarsonemoidea</taxon>
        <taxon>Tarsonemidae</taxon>
        <taxon>Polyphagotarsonemus</taxon>
    </lineage>
</organism>
<feature type="domain" description="Glycosyl transferase family 28 C-terminal" evidence="2">
    <location>
        <begin position="321"/>
        <end position="408"/>
    </location>
</feature>
<dbReference type="AlphaFoldDB" id="A0AAN0LM54"/>
<proteinExistence type="evidence at transcript level"/>
<dbReference type="EMBL" id="PP145343">
    <property type="protein sequence ID" value="WRV65890.1"/>
    <property type="molecule type" value="mRNA"/>
</dbReference>
<dbReference type="PANTHER" id="PTHR48050:SF13">
    <property type="entry name" value="STEROL 3-BETA-GLUCOSYLTRANSFERASE UGT80A2"/>
    <property type="match status" value="1"/>
</dbReference>
<dbReference type="PANTHER" id="PTHR48050">
    <property type="entry name" value="STEROL 3-BETA-GLUCOSYLTRANSFERASE"/>
    <property type="match status" value="1"/>
</dbReference>
<reference evidence="3" key="1">
    <citation type="submission" date="2024-01" db="EMBL/GenBank/DDBJ databases">
        <title>Genome insights into chemosensory and detoxification machineries of broad mite, Polyphagotarsonemus latus (Tarsonemidae: Acari).</title>
        <authorList>
            <person name="Muthugoundar M."/>
            <person name="P J A."/>
            <person name="Augustine N."/>
        </authorList>
    </citation>
    <scope>NUCLEOTIDE SEQUENCE</scope>
</reference>
<dbReference type="GO" id="GO:0008194">
    <property type="term" value="F:UDP-glycosyltransferase activity"/>
    <property type="evidence" value="ECO:0007669"/>
    <property type="project" value="InterPro"/>
</dbReference>
<evidence type="ECO:0000256" key="1">
    <source>
        <dbReference type="ARBA" id="ARBA00022679"/>
    </source>
</evidence>
<dbReference type="SUPFAM" id="SSF53756">
    <property type="entry name" value="UDP-Glycosyltransferase/glycogen phosphorylase"/>
    <property type="match status" value="1"/>
</dbReference>
<keyword evidence="1" id="KW-0808">Transferase</keyword>